<evidence type="ECO:0000313" key="7">
    <source>
        <dbReference type="Proteomes" id="UP000221165"/>
    </source>
</evidence>
<gene>
    <name evidence="6" type="ORF">CSUI_000690</name>
</gene>
<keyword evidence="7" id="KW-1185">Reference proteome</keyword>
<feature type="region of interest" description="Disordered" evidence="3">
    <location>
        <begin position="731"/>
        <end position="779"/>
    </location>
</feature>
<evidence type="ECO:0000259" key="5">
    <source>
        <dbReference type="Pfam" id="PF02841"/>
    </source>
</evidence>
<feature type="region of interest" description="Disordered" evidence="3">
    <location>
        <begin position="1"/>
        <end position="49"/>
    </location>
</feature>
<feature type="coiled-coil region" evidence="2">
    <location>
        <begin position="1643"/>
        <end position="1708"/>
    </location>
</feature>
<comment type="caution">
    <text evidence="6">The sequence shown here is derived from an EMBL/GenBank/DDBJ whole genome shotgun (WGS) entry which is preliminary data.</text>
</comment>
<feature type="compositionally biased region" description="Pro residues" evidence="3">
    <location>
        <begin position="542"/>
        <end position="552"/>
    </location>
</feature>
<dbReference type="InterPro" id="IPR015894">
    <property type="entry name" value="Guanylate-bd_N"/>
</dbReference>
<feature type="compositionally biased region" description="Low complexity" evidence="3">
    <location>
        <begin position="631"/>
        <end position="643"/>
    </location>
</feature>
<feature type="region of interest" description="Disordered" evidence="3">
    <location>
        <begin position="976"/>
        <end position="1008"/>
    </location>
</feature>
<feature type="region of interest" description="Disordered" evidence="3">
    <location>
        <begin position="1147"/>
        <end position="1192"/>
    </location>
</feature>
<feature type="compositionally biased region" description="Low complexity" evidence="3">
    <location>
        <begin position="27"/>
        <end position="42"/>
    </location>
</feature>
<dbReference type="Gene3D" id="1.20.1000.10">
    <property type="entry name" value="Guanylate-binding protein, C-terminal domain"/>
    <property type="match status" value="1"/>
</dbReference>
<organism evidence="6 7">
    <name type="scientific">Cystoisospora suis</name>
    <dbReference type="NCBI Taxonomy" id="483139"/>
    <lineage>
        <taxon>Eukaryota</taxon>
        <taxon>Sar</taxon>
        <taxon>Alveolata</taxon>
        <taxon>Apicomplexa</taxon>
        <taxon>Conoidasida</taxon>
        <taxon>Coccidia</taxon>
        <taxon>Eucoccidiorida</taxon>
        <taxon>Eimeriorina</taxon>
        <taxon>Sarcocystidae</taxon>
        <taxon>Cystoisospora</taxon>
    </lineage>
</organism>
<keyword evidence="2" id="KW-0175">Coiled coil</keyword>
<dbReference type="VEuPathDB" id="ToxoDB:CSUI_000690"/>
<dbReference type="InterPro" id="IPR027417">
    <property type="entry name" value="P-loop_NTPase"/>
</dbReference>
<reference evidence="6 7" key="1">
    <citation type="journal article" date="2017" name="Int. J. Parasitol.">
        <title>The genome of the protozoan parasite Cystoisospora suis and a reverse vaccinology approach to identify vaccine candidates.</title>
        <authorList>
            <person name="Palmieri N."/>
            <person name="Shrestha A."/>
            <person name="Ruttkowski B."/>
            <person name="Beck T."/>
            <person name="Vogl C."/>
            <person name="Tomley F."/>
            <person name="Blake D.P."/>
            <person name="Joachim A."/>
        </authorList>
    </citation>
    <scope>NUCLEOTIDE SEQUENCE [LARGE SCALE GENOMIC DNA]</scope>
    <source>
        <strain evidence="6 7">Wien I</strain>
    </source>
</reference>
<feature type="compositionally biased region" description="Polar residues" evidence="3">
    <location>
        <begin position="188"/>
        <end position="217"/>
    </location>
</feature>
<evidence type="ECO:0000256" key="2">
    <source>
        <dbReference type="SAM" id="Coils"/>
    </source>
</evidence>
<evidence type="ECO:0000259" key="4">
    <source>
        <dbReference type="Pfam" id="PF02263"/>
    </source>
</evidence>
<feature type="domain" description="Guanylate-binding protein/Atlastin C-terminal" evidence="5">
    <location>
        <begin position="1447"/>
        <end position="1705"/>
    </location>
</feature>
<feature type="domain" description="Guanylate-binding protein N-terminal" evidence="4">
    <location>
        <begin position="906"/>
        <end position="1140"/>
    </location>
</feature>
<name>A0A2C6LBE5_9APIC</name>
<protein>
    <submittedName>
        <fullName evidence="6">Guanylate binding</fullName>
    </submittedName>
</protein>
<keyword evidence="1" id="KW-0378">Hydrolase</keyword>
<feature type="region of interest" description="Disordered" evidence="3">
    <location>
        <begin position="468"/>
        <end position="490"/>
    </location>
</feature>
<feature type="region of interest" description="Disordered" evidence="3">
    <location>
        <begin position="266"/>
        <end position="292"/>
    </location>
</feature>
<dbReference type="SUPFAM" id="SSF52540">
    <property type="entry name" value="P-loop containing nucleoside triphosphate hydrolases"/>
    <property type="match status" value="1"/>
</dbReference>
<dbReference type="Pfam" id="PF02841">
    <property type="entry name" value="GBP_C"/>
    <property type="match status" value="1"/>
</dbReference>
<dbReference type="OrthoDB" id="2135133at2759"/>
<evidence type="ECO:0000313" key="6">
    <source>
        <dbReference type="EMBL" id="PHJ25457.1"/>
    </source>
</evidence>
<dbReference type="Proteomes" id="UP000221165">
    <property type="component" value="Unassembled WGS sequence"/>
</dbReference>
<dbReference type="GeneID" id="94424132"/>
<feature type="compositionally biased region" description="Basic and acidic residues" evidence="3">
    <location>
        <begin position="655"/>
        <end position="667"/>
    </location>
</feature>
<dbReference type="GO" id="GO:0005525">
    <property type="term" value="F:GTP binding"/>
    <property type="evidence" value="ECO:0007669"/>
    <property type="project" value="InterPro"/>
</dbReference>
<feature type="region of interest" description="Disordered" evidence="3">
    <location>
        <begin position="188"/>
        <end position="221"/>
    </location>
</feature>
<evidence type="ECO:0000256" key="3">
    <source>
        <dbReference type="SAM" id="MobiDB-lite"/>
    </source>
</evidence>
<feature type="region of interest" description="Disordered" evidence="3">
    <location>
        <begin position="518"/>
        <end position="667"/>
    </location>
</feature>
<proteinExistence type="predicted"/>
<dbReference type="EMBL" id="MIGC01000271">
    <property type="protein sequence ID" value="PHJ25457.1"/>
    <property type="molecule type" value="Genomic_DNA"/>
</dbReference>
<feature type="compositionally biased region" description="Acidic residues" evidence="3">
    <location>
        <begin position="744"/>
        <end position="754"/>
    </location>
</feature>
<dbReference type="InterPro" id="IPR036543">
    <property type="entry name" value="Guanylate-bd_C_sf"/>
</dbReference>
<dbReference type="RefSeq" id="XP_067927104.1">
    <property type="nucleotide sequence ID" value="XM_068060921.1"/>
</dbReference>
<dbReference type="InterPro" id="IPR003191">
    <property type="entry name" value="Guanylate-bd/ATL_C"/>
</dbReference>
<dbReference type="GO" id="GO:0003924">
    <property type="term" value="F:GTPase activity"/>
    <property type="evidence" value="ECO:0007669"/>
    <property type="project" value="InterPro"/>
</dbReference>
<dbReference type="SUPFAM" id="SSF48340">
    <property type="entry name" value="Interferon-induced guanylate-binding protein 1 (GBP1), C-terminal domain"/>
    <property type="match status" value="1"/>
</dbReference>
<feature type="non-terminal residue" evidence="6">
    <location>
        <position position="1749"/>
    </location>
</feature>
<feature type="compositionally biased region" description="Low complexity" evidence="3">
    <location>
        <begin position="553"/>
        <end position="564"/>
    </location>
</feature>
<dbReference type="Gene3D" id="3.40.50.300">
    <property type="entry name" value="P-loop containing nucleotide triphosphate hydrolases"/>
    <property type="match status" value="1"/>
</dbReference>
<dbReference type="PANTHER" id="PTHR10751">
    <property type="entry name" value="GUANYLATE BINDING PROTEIN"/>
    <property type="match status" value="1"/>
</dbReference>
<dbReference type="Pfam" id="PF02263">
    <property type="entry name" value="GBP"/>
    <property type="match status" value="1"/>
</dbReference>
<feature type="compositionally biased region" description="Gly residues" evidence="3">
    <location>
        <begin position="1147"/>
        <end position="1157"/>
    </location>
</feature>
<sequence length="1749" mass="189415">MMYKFPSKSRSFTPDKPDSPLPQRGISPSRSSFSSSVAKSNSPRPLFPVASGMLPMSPAAFPVTACTSASLSVIEPKAQKPIQSACKKIENLSSSSSLGLQNRTCLNASPSETQSRFGRDACGSWYGVEKQLAKEEDTAGHRATSEDLSLTDAFMRPSASDGEQMHPKTMEKQKYITIDPWSSRATLGNDSFAGNSRNGAESTTANGFVRTSTQPTERPSAAPAMPLVSAWSSGQNEMSRALTFDQRGLAKPDVFGGSWRGYGSGGSGATASDGECTYTARPSHDSCSTSASYQLYGPQRSDDGGTKSWGRLRLSDGSQYASTYFGKSWSGVTPSTAPPIEAAAREGARIHSSSTGVNGETIYRISKASLPPSAYSRANSSVCHPVPPVFPASVQYPPQPPPSDVFTAPATQTVHGLPPPPLRSQPHPNLRYFSTAKTSGLVGSYENLTSFSGGGHILHPTSYDGHSMITHSDLPGPSSSSTIPKTARRLPASPIAPIDFSCVSVDPAKDCRPAVTLSPIRSSSSSSFSNAPYVSCEISPPSSAPPSVPPPATTTTSGSSSTPAKSRVTRKRREEEWSGLESTLIRSSHGHSPSLPEASTSPMPFVVPRASSTSPRFDRDYRSLGGRRRSSSSGLDPPSDKGGLVPSVSLPARNGDLEKGKREIGKRSLERLISQTPADCPPPPEEDQQQVLASQVASSSCFEAKHVNLGISVDTMLGEKKGLKITRDKDFSFSSSSERSQQDVSEEESREEGEDLKIGRSSMMVPTRRGGAGEEEQRGNGSFLSLTVHLLCGVTGRRMRFVPSGSVTSLPFSSLSSSFSPLSHHPTLPATASASLGFFPSSFDLSNGGSGPLIHKNTDGGLSAAGGPSISSLLLEKAFSRAVTRRRLLNRPLQLIHVNRWDGREVLTVDEQARKYLSELGSQHIAVISICGAAQTGKSSFANLLLDETHMLTPTGFAVGSPPGSLGGAFGYPRVPPPGTTRDRDPKATTPHVGRGESTFYDEGGQPEGTIGGDSYTVSMTENFPHNQSGGSPSTSLPRFEQRVLSDGCTEGVWMQAVSLSGGGSNETHANGRGGGEGDFIYLVLDFEGVGCTRKTVEHDQRLFTLAMLISHYLVYNTRGVLDADAISGMASVSTWTQRLLRSEGTGGGPLNIGGNGSISPSLRDDTGGSHGLSPVHGSSVGPGGGASGGPRVPSGWRAPSLLWLLQDFNWTLTDENENSLTESDYLEAVLGTASHVSPCCLESSLLSSSPPSSRKSISFAHYHRICMELNQPQIRMQRQQIAELFEERVCVGLPHPLGFVSTTDPGIGGMGGDPYDESYKSMNHEMLKKSSTQDRLSMVTTGKDRHYHSNIDSLKEEDEQQRDLNRIRRTSSSSQFSFFESHPGLPHEAPSFSSSSSSFQAPLHSPHVLYRPVETAPVTEFHAVYRRRLQQAKATIFKECRLRAAEGVAITGPGFVKILQKIIDGINGGEVPESRTVVNAVQREECRKWKEKCEHTFMHDLRETFQSRLPMSNRELQDGALALQKRALSQFKLHVIGDDDVVRRYKQQLKDRLRKITDRAIEENERHGEWKARCRLRTLMENLQIETKLKDQLYSSMAEVTEDVETLKKEFNSDCRGPSHVSHKILTEQVDQILAKGSSAICEILLDQSRETQRTVQELQQRAQQAEQTVEKTLQLEQQLQSRDYETEELRRELEEQRATNHRLNTMVAARGRTGVHPIADDDDDDLDSRLSGLHFGRHRTPGRSRIG</sequence>
<evidence type="ECO:0000256" key="1">
    <source>
        <dbReference type="ARBA" id="ARBA00022801"/>
    </source>
</evidence>
<feature type="compositionally biased region" description="Low complexity" evidence="3">
    <location>
        <begin position="732"/>
        <end position="743"/>
    </location>
</feature>
<feature type="region of interest" description="Disordered" evidence="3">
    <location>
        <begin position="1376"/>
        <end position="1399"/>
    </location>
</feature>
<accession>A0A2C6LBE5</accession>